<accession>A0AC61R6J9</accession>
<organism evidence="1 2">
    <name type="scientific">Dubosiella muris</name>
    <dbReference type="NCBI Taxonomy" id="3038133"/>
    <lineage>
        <taxon>Bacteria</taxon>
        <taxon>Bacillati</taxon>
        <taxon>Bacillota</taxon>
        <taxon>Erysipelotrichia</taxon>
        <taxon>Erysipelotrichales</taxon>
        <taxon>Erysipelotrichaceae</taxon>
        <taxon>Dubosiella</taxon>
    </lineage>
</organism>
<keyword evidence="2" id="KW-1185">Reference proteome</keyword>
<dbReference type="EMBL" id="SRYG01000016">
    <property type="protein sequence ID" value="TGY65540.1"/>
    <property type="molecule type" value="Genomic_DNA"/>
</dbReference>
<proteinExistence type="predicted"/>
<sequence>MKTILIVEDDEYIGNMIEAALKNEGFATWRAYSGSEALLVFQSRPVDLVVLDLMLPGLSGEDVLSAIRTVPVVVLSAKSDLDHKVELLLQGAVDYMTKPFELKELVARVRVHLRPVDATRQQTLRYNDLALVQNEARHDGQTIRLTPIETKILSALMQARDGTMTRTALLDTLASQDVLMSASTLKVHMSRLRAKLKTLTGTDRIEALWGIGYHLS</sequence>
<comment type="caution">
    <text evidence="1">The sequence shown here is derived from an EMBL/GenBank/DDBJ whole genome shotgun (WGS) entry which is preliminary data.</text>
</comment>
<protein>
    <submittedName>
        <fullName evidence="1">Response regulator transcription factor</fullName>
    </submittedName>
</protein>
<gene>
    <name evidence="1" type="ORF">E5336_08230</name>
</gene>
<evidence type="ECO:0000313" key="1">
    <source>
        <dbReference type="EMBL" id="TGY65540.1"/>
    </source>
</evidence>
<evidence type="ECO:0000313" key="2">
    <source>
        <dbReference type="Proteomes" id="UP000308836"/>
    </source>
</evidence>
<name>A0AC61R6J9_9FIRM</name>
<reference evidence="1" key="1">
    <citation type="submission" date="2019-04" db="EMBL/GenBank/DDBJ databases">
        <title>Microbes associate with the intestines of laboratory mice.</title>
        <authorList>
            <person name="Navarre W."/>
            <person name="Wong E."/>
            <person name="Huang K."/>
            <person name="Tropini C."/>
            <person name="Ng K."/>
            <person name="Yu B."/>
        </authorList>
    </citation>
    <scope>NUCLEOTIDE SEQUENCE</scope>
    <source>
        <strain evidence="1">NM09_H32</strain>
    </source>
</reference>
<dbReference type="Proteomes" id="UP000308836">
    <property type="component" value="Unassembled WGS sequence"/>
</dbReference>